<evidence type="ECO:0000313" key="5">
    <source>
        <dbReference type="EMBL" id="KAK7741252.1"/>
    </source>
</evidence>
<dbReference type="PANTHER" id="PTHR12304:SF4">
    <property type="entry name" value="URIDINE NUCLEOSIDASE"/>
    <property type="match status" value="1"/>
</dbReference>
<organism evidence="5 6">
    <name type="scientific">Diaporthe eres</name>
    <name type="common">Phomopsis oblonga</name>
    <dbReference type="NCBI Taxonomy" id="83184"/>
    <lineage>
        <taxon>Eukaryota</taxon>
        <taxon>Fungi</taxon>
        <taxon>Dikarya</taxon>
        <taxon>Ascomycota</taxon>
        <taxon>Pezizomycotina</taxon>
        <taxon>Sordariomycetes</taxon>
        <taxon>Sordariomycetidae</taxon>
        <taxon>Diaporthales</taxon>
        <taxon>Diaporthaceae</taxon>
        <taxon>Diaporthe</taxon>
        <taxon>Diaporthe eres species complex</taxon>
    </lineage>
</organism>
<dbReference type="InterPro" id="IPR023186">
    <property type="entry name" value="IUNH"/>
</dbReference>
<proteinExistence type="inferred from homology"/>
<gene>
    <name evidence="5" type="primary">URH1</name>
    <name evidence="5" type="ORF">SLS63_000805</name>
</gene>
<keyword evidence="3" id="KW-0326">Glycosidase</keyword>
<evidence type="ECO:0000256" key="3">
    <source>
        <dbReference type="ARBA" id="ARBA00023295"/>
    </source>
</evidence>
<evidence type="ECO:0000256" key="2">
    <source>
        <dbReference type="ARBA" id="ARBA00022801"/>
    </source>
</evidence>
<dbReference type="PANTHER" id="PTHR12304">
    <property type="entry name" value="INOSINE-URIDINE PREFERRING NUCLEOSIDE HYDROLASE"/>
    <property type="match status" value="1"/>
</dbReference>
<accession>A0ABR1PNH9</accession>
<keyword evidence="6" id="KW-1185">Reference proteome</keyword>
<sequence>MTEDDRVPVWLDADPGHDFATLTRIQDVFAILLAAYHPGIKLLGISTVFGNAPLEKTTWNATSVLTAIGQHERIPIYPGASSPLQRPRLSENAEDIHGESGLDGTTLLPEPLVQPRRDVAAIDAAATALRACKPGTAWVVATGSLTNAAKLFQTYPDLIGHVKGLSLMGGAVGDGFTSAVYGIVDGKARIGNWTPWAEFNIIIDPEASAFIFDTKELAAKTTILPLDTTHLVLARQDVQELLLYGADKVSLNDSKTEPVETTGPRVGKTVLRTMLVELLMFFAKTYKDVFGIIEGPPLHDPLAVAAVLTGTKWEIAFDECDPNSSSDNPNKRERFAVKVITEGTHDDALHRGSQLGRTLATLLPAGEEGVRIPRGLDTTKFWQVLEECVQRADEANAAGAAAPRN</sequence>
<comment type="similarity">
    <text evidence="1">Belongs to the IUNH family.</text>
</comment>
<dbReference type="InterPro" id="IPR036452">
    <property type="entry name" value="Ribo_hydro-like"/>
</dbReference>
<evidence type="ECO:0000256" key="1">
    <source>
        <dbReference type="ARBA" id="ARBA00009176"/>
    </source>
</evidence>
<keyword evidence="2" id="KW-0378">Hydrolase</keyword>
<dbReference type="Pfam" id="PF01156">
    <property type="entry name" value="IU_nuc_hydro"/>
    <property type="match status" value="1"/>
</dbReference>
<evidence type="ECO:0000259" key="4">
    <source>
        <dbReference type="Pfam" id="PF01156"/>
    </source>
</evidence>
<protein>
    <submittedName>
        <fullName evidence="5">Uridine nucleosidase 1</fullName>
    </submittedName>
</protein>
<feature type="domain" description="Inosine/uridine-preferring nucleoside hydrolase" evidence="4">
    <location>
        <begin position="9"/>
        <end position="383"/>
    </location>
</feature>
<evidence type="ECO:0000313" key="6">
    <source>
        <dbReference type="Proteomes" id="UP001430848"/>
    </source>
</evidence>
<dbReference type="EMBL" id="JAKNSF020000002">
    <property type="protein sequence ID" value="KAK7741252.1"/>
    <property type="molecule type" value="Genomic_DNA"/>
</dbReference>
<comment type="caution">
    <text evidence="5">The sequence shown here is derived from an EMBL/GenBank/DDBJ whole genome shotgun (WGS) entry which is preliminary data.</text>
</comment>
<name>A0ABR1PNH9_DIAER</name>
<dbReference type="SUPFAM" id="SSF53590">
    <property type="entry name" value="Nucleoside hydrolase"/>
    <property type="match status" value="1"/>
</dbReference>
<dbReference type="Proteomes" id="UP001430848">
    <property type="component" value="Unassembled WGS sequence"/>
</dbReference>
<dbReference type="Gene3D" id="3.90.245.10">
    <property type="entry name" value="Ribonucleoside hydrolase-like"/>
    <property type="match status" value="1"/>
</dbReference>
<dbReference type="InterPro" id="IPR001910">
    <property type="entry name" value="Inosine/uridine_hydrolase_dom"/>
</dbReference>
<reference evidence="5 6" key="1">
    <citation type="submission" date="2024-02" db="EMBL/GenBank/DDBJ databases">
        <title>De novo assembly and annotation of 12 fungi associated with fruit tree decline syndrome in Ontario, Canada.</title>
        <authorList>
            <person name="Sulman M."/>
            <person name="Ellouze W."/>
            <person name="Ilyukhin E."/>
        </authorList>
    </citation>
    <scope>NUCLEOTIDE SEQUENCE [LARGE SCALE GENOMIC DNA]</scope>
    <source>
        <strain evidence="5 6">M169</strain>
    </source>
</reference>